<evidence type="ECO:0000313" key="2">
    <source>
        <dbReference type="EMBL" id="PKW28279.1"/>
    </source>
</evidence>
<accession>A0A2N3YN82</accession>
<evidence type="ECO:0000256" key="1">
    <source>
        <dbReference type="SAM" id="MobiDB-lite"/>
    </source>
</evidence>
<dbReference type="RefSeq" id="WP_101396852.1">
    <property type="nucleotide sequence ID" value="NZ_PJNE01000001.1"/>
</dbReference>
<reference evidence="2 3" key="1">
    <citation type="submission" date="2017-12" db="EMBL/GenBank/DDBJ databases">
        <title>Sequencing the genomes of 1000 Actinobacteria strains.</title>
        <authorList>
            <person name="Klenk H.-P."/>
        </authorList>
    </citation>
    <scope>NUCLEOTIDE SEQUENCE [LARGE SCALE GENOMIC DNA]</scope>
    <source>
        <strain evidence="2 3">DSM 12806</strain>
    </source>
</reference>
<dbReference type="AlphaFoldDB" id="A0A2N3YN82"/>
<sequence length="196" mass="21517">MQQLADDANRNPLPDPEPTLEGPKPAQSITLEMKTEEGYTGTAQIDLYDATTAKMSDFAGCDTTSLLAELPDPDNVWVQAYLITTKTADTSPAGFPWTGNELWLDNSRFNYDNLAWTYCQQGSDLKGSGDLKPMTTPIGESRTFYAIRWSQATPKNPKGIFPAAPVVLLPYGGVDEWVTSCKAKSDDSIPCHLEFN</sequence>
<dbReference type="Proteomes" id="UP000233781">
    <property type="component" value="Unassembled WGS sequence"/>
</dbReference>
<gene>
    <name evidence="2" type="ORF">ATL31_3142</name>
</gene>
<protein>
    <submittedName>
        <fullName evidence="2">Uncharacterized protein</fullName>
    </submittedName>
</protein>
<keyword evidence="3" id="KW-1185">Reference proteome</keyword>
<organism evidence="2 3">
    <name type="scientific">Phycicoccus duodecadis</name>
    <dbReference type="NCBI Taxonomy" id="173053"/>
    <lineage>
        <taxon>Bacteria</taxon>
        <taxon>Bacillati</taxon>
        <taxon>Actinomycetota</taxon>
        <taxon>Actinomycetes</taxon>
        <taxon>Micrococcales</taxon>
        <taxon>Intrasporangiaceae</taxon>
        <taxon>Phycicoccus</taxon>
    </lineage>
</organism>
<feature type="region of interest" description="Disordered" evidence="1">
    <location>
        <begin position="1"/>
        <end position="30"/>
    </location>
</feature>
<comment type="caution">
    <text evidence="2">The sequence shown here is derived from an EMBL/GenBank/DDBJ whole genome shotgun (WGS) entry which is preliminary data.</text>
</comment>
<proteinExistence type="predicted"/>
<dbReference type="EMBL" id="PJNE01000001">
    <property type="protein sequence ID" value="PKW28279.1"/>
    <property type="molecule type" value="Genomic_DNA"/>
</dbReference>
<name>A0A2N3YN82_9MICO</name>
<evidence type="ECO:0000313" key="3">
    <source>
        <dbReference type="Proteomes" id="UP000233781"/>
    </source>
</evidence>